<feature type="compositionally biased region" description="Low complexity" evidence="1">
    <location>
        <begin position="52"/>
        <end position="117"/>
    </location>
</feature>
<protein>
    <submittedName>
        <fullName evidence="2">Uncharacterized protein</fullName>
    </submittedName>
</protein>
<organism evidence="2">
    <name type="scientific">Arundo donax</name>
    <name type="common">Giant reed</name>
    <name type="synonym">Donax arundinaceus</name>
    <dbReference type="NCBI Taxonomy" id="35708"/>
    <lineage>
        <taxon>Eukaryota</taxon>
        <taxon>Viridiplantae</taxon>
        <taxon>Streptophyta</taxon>
        <taxon>Embryophyta</taxon>
        <taxon>Tracheophyta</taxon>
        <taxon>Spermatophyta</taxon>
        <taxon>Magnoliopsida</taxon>
        <taxon>Liliopsida</taxon>
        <taxon>Poales</taxon>
        <taxon>Poaceae</taxon>
        <taxon>PACMAD clade</taxon>
        <taxon>Arundinoideae</taxon>
        <taxon>Arundineae</taxon>
        <taxon>Arundo</taxon>
    </lineage>
</organism>
<feature type="region of interest" description="Disordered" evidence="1">
    <location>
        <begin position="1"/>
        <end position="148"/>
    </location>
</feature>
<accession>A0A0A9CGL8</accession>
<evidence type="ECO:0000256" key="1">
    <source>
        <dbReference type="SAM" id="MobiDB-lite"/>
    </source>
</evidence>
<feature type="compositionally biased region" description="Low complexity" evidence="1">
    <location>
        <begin position="31"/>
        <end position="42"/>
    </location>
</feature>
<name>A0A0A9CGL8_ARUDO</name>
<dbReference type="EMBL" id="GBRH01222421">
    <property type="protein sequence ID" value="JAD75474.1"/>
    <property type="molecule type" value="Transcribed_RNA"/>
</dbReference>
<reference evidence="2" key="2">
    <citation type="journal article" date="2015" name="Data Brief">
        <title>Shoot transcriptome of the giant reed, Arundo donax.</title>
        <authorList>
            <person name="Barrero R.A."/>
            <person name="Guerrero F.D."/>
            <person name="Moolhuijzen P."/>
            <person name="Goolsby J.A."/>
            <person name="Tidwell J."/>
            <person name="Bellgard S.E."/>
            <person name="Bellgard M.I."/>
        </authorList>
    </citation>
    <scope>NUCLEOTIDE SEQUENCE</scope>
    <source>
        <tissue evidence="2">Shoot tissue taken approximately 20 cm above the soil surface</tissue>
    </source>
</reference>
<dbReference type="AlphaFoldDB" id="A0A0A9CGL8"/>
<evidence type="ECO:0000313" key="2">
    <source>
        <dbReference type="EMBL" id="JAD75474.1"/>
    </source>
</evidence>
<proteinExistence type="predicted"/>
<reference evidence="2" key="1">
    <citation type="submission" date="2014-09" db="EMBL/GenBank/DDBJ databases">
        <authorList>
            <person name="Magalhaes I.L.F."/>
            <person name="Oliveira U."/>
            <person name="Santos F.R."/>
            <person name="Vidigal T.H.D.A."/>
            <person name="Brescovit A.D."/>
            <person name="Santos A.J."/>
        </authorList>
    </citation>
    <scope>NUCLEOTIDE SEQUENCE</scope>
    <source>
        <tissue evidence="2">Shoot tissue taken approximately 20 cm above the soil surface</tissue>
    </source>
</reference>
<sequence>MPWSWLSACRAASKPLPPTPGSSSLRPPTPKASSAAPTAPCASTPPRPPPNAARSCGTGPTRSSGRSSGSGAARPWPWRSAPAATSCCRSQSGSRSTASPGSRPSPSSPQRPRVPTSLPGTTGGVSSPLADRSVSPFSALTVDENSLR</sequence>